<dbReference type="InterPro" id="IPR011990">
    <property type="entry name" value="TPR-like_helical_dom_sf"/>
</dbReference>
<name>A0AA38H070_TAXCH</name>
<keyword evidence="4" id="KW-1185">Reference proteome</keyword>
<dbReference type="InterPro" id="IPR002885">
    <property type="entry name" value="PPR_rpt"/>
</dbReference>
<sequence length="212" mass="23338">VDMYAKCGNIEIARQVFDTMPHRDVVAWTTMIVGYGINGHGREDVLLFKQLQQSGDLHHSVTPTNSSRKYKVGVAAKKSSDNNSKGVDIGYADNHFQFNGMDPASIPKVISMGLAVGGTTLHRLTDCEPGSVGFHSTGFVFLNGMVHLDDEEKHHKPTSTKRVWNAINTVIGCGFDSSKRRVFYTLNGDEVYSLICISDDFSHPLYPTIAAM</sequence>
<organism evidence="3 4">
    <name type="scientific">Taxus chinensis</name>
    <name type="common">Chinese yew</name>
    <name type="synonym">Taxus wallichiana var. chinensis</name>
    <dbReference type="NCBI Taxonomy" id="29808"/>
    <lineage>
        <taxon>Eukaryota</taxon>
        <taxon>Viridiplantae</taxon>
        <taxon>Streptophyta</taxon>
        <taxon>Embryophyta</taxon>
        <taxon>Tracheophyta</taxon>
        <taxon>Spermatophyta</taxon>
        <taxon>Pinopsida</taxon>
        <taxon>Pinidae</taxon>
        <taxon>Conifers II</taxon>
        <taxon>Cupressales</taxon>
        <taxon>Taxaceae</taxon>
        <taxon>Taxus</taxon>
    </lineage>
</organism>
<reference evidence="3 4" key="1">
    <citation type="journal article" date="2021" name="Nat. Plants">
        <title>The Taxus genome provides insights into paclitaxel biosynthesis.</title>
        <authorList>
            <person name="Xiong X."/>
            <person name="Gou J."/>
            <person name="Liao Q."/>
            <person name="Li Y."/>
            <person name="Zhou Q."/>
            <person name="Bi G."/>
            <person name="Li C."/>
            <person name="Du R."/>
            <person name="Wang X."/>
            <person name="Sun T."/>
            <person name="Guo L."/>
            <person name="Liang H."/>
            <person name="Lu P."/>
            <person name="Wu Y."/>
            <person name="Zhang Z."/>
            <person name="Ro D.K."/>
            <person name="Shang Y."/>
            <person name="Huang S."/>
            <person name="Yan J."/>
        </authorList>
    </citation>
    <scope>NUCLEOTIDE SEQUENCE [LARGE SCALE GENOMIC DNA]</scope>
    <source>
        <strain evidence="3">Ta-2019</strain>
    </source>
</reference>
<evidence type="ECO:0000313" key="3">
    <source>
        <dbReference type="EMBL" id="KAH9330992.1"/>
    </source>
</evidence>
<dbReference type="PANTHER" id="PTHR47926:SF452">
    <property type="entry name" value="PENTATRICOPEPTIDE REPEAT-CONTAINING PROTEIN"/>
    <property type="match status" value="1"/>
</dbReference>
<dbReference type="EMBL" id="JAHRHJ020000001">
    <property type="protein sequence ID" value="KAH9330992.1"/>
    <property type="molecule type" value="Genomic_DNA"/>
</dbReference>
<accession>A0AA38H070</accession>
<feature type="non-terminal residue" evidence="3">
    <location>
        <position position="1"/>
    </location>
</feature>
<evidence type="ECO:0000256" key="1">
    <source>
        <dbReference type="ARBA" id="ARBA00022737"/>
    </source>
</evidence>
<dbReference type="AlphaFoldDB" id="A0AA38H070"/>
<protein>
    <recommendedName>
        <fullName evidence="2">SPRY domain-containing protein</fullName>
    </recommendedName>
</protein>
<dbReference type="InterPro" id="IPR003877">
    <property type="entry name" value="SPRY_dom"/>
</dbReference>
<dbReference type="Proteomes" id="UP000824469">
    <property type="component" value="Unassembled WGS sequence"/>
</dbReference>
<dbReference type="InterPro" id="IPR043136">
    <property type="entry name" value="B30.2/SPRY_sf"/>
</dbReference>
<dbReference type="GO" id="GO:0009451">
    <property type="term" value="P:RNA modification"/>
    <property type="evidence" value="ECO:0007669"/>
    <property type="project" value="InterPro"/>
</dbReference>
<feature type="domain" description="SPRY" evidence="2">
    <location>
        <begin position="83"/>
        <end position="211"/>
    </location>
</feature>
<proteinExistence type="predicted"/>
<dbReference type="PANTHER" id="PTHR47926">
    <property type="entry name" value="PENTATRICOPEPTIDE REPEAT-CONTAINING PROTEIN"/>
    <property type="match status" value="1"/>
</dbReference>
<dbReference type="Gene3D" id="1.25.40.10">
    <property type="entry name" value="Tetratricopeptide repeat domain"/>
    <property type="match status" value="1"/>
</dbReference>
<dbReference type="InterPro" id="IPR013320">
    <property type="entry name" value="ConA-like_dom_sf"/>
</dbReference>
<dbReference type="GO" id="GO:0003723">
    <property type="term" value="F:RNA binding"/>
    <property type="evidence" value="ECO:0007669"/>
    <property type="project" value="InterPro"/>
</dbReference>
<evidence type="ECO:0000313" key="4">
    <source>
        <dbReference type="Proteomes" id="UP000824469"/>
    </source>
</evidence>
<dbReference type="Pfam" id="PF00622">
    <property type="entry name" value="SPRY"/>
    <property type="match status" value="1"/>
</dbReference>
<dbReference type="InterPro" id="IPR046960">
    <property type="entry name" value="PPR_At4g14850-like_plant"/>
</dbReference>
<keyword evidence="1" id="KW-0677">Repeat</keyword>
<gene>
    <name evidence="3" type="ORF">KI387_003100</name>
</gene>
<comment type="caution">
    <text evidence="3">The sequence shown here is derived from an EMBL/GenBank/DDBJ whole genome shotgun (WGS) entry which is preliminary data.</text>
</comment>
<evidence type="ECO:0000259" key="2">
    <source>
        <dbReference type="Pfam" id="PF00622"/>
    </source>
</evidence>
<dbReference type="SUPFAM" id="SSF49899">
    <property type="entry name" value="Concanavalin A-like lectins/glucanases"/>
    <property type="match status" value="1"/>
</dbReference>
<dbReference type="Gene3D" id="2.60.120.920">
    <property type="match status" value="1"/>
</dbReference>
<dbReference type="Pfam" id="PF01535">
    <property type="entry name" value="PPR"/>
    <property type="match status" value="2"/>
</dbReference>